<sequence>MAAITAAGLLVGWNSTLLGPAAEAQQTPDSWTAERRAVLPSGLGIQFDFAPLPGIAVRTAPGKLATGGPGYADGLRGGDPATGFELGVERPLTDGSWRTLGTLQLSFSRAVRNPRLHLSGLAALATGKGGSTGTASRLTVTGGSPSAPSLVARTDWAGWTVGDNALTPTGTGATDGTTPGSGTLELSGTVSTVTFRVEQRSTARDGSTTAPESPAQAYTVTLDEGVGTAPQGYGNVSHLVSDVFLGRTASGAAGVRPTVAATSAQRLLPPGGSAPQEPAELRERDQPMVELDGGASRRSPWANPAPPELQPGRGEYQGADPTVPFPAEAAIGRYYDLTVPVSPGPGPATLAGWIDFDHNGRFDATERVQSEVLVGAKSAQLEWTVPGNAAAGETWARLRIARNSAQLVTPGGYADSGEVTDQRIKLTVGAARPEITGPVSGAVVADARPEIRGEAGVQGATVAIMAGDTTLCRSTVAKDGRWSCRPDTPLPAGAHTLTPVETTKGGVVLRGEEIRITVKTDPPAAPVLTLPEYTNDPGLLLTGTGDPGSTVSVVDAANAPGAGRIAGELCSTAVAADRSWSCLPVENLADGKHQLTASATDGAGNRTAGKPVPLTVDTVAPPRPVLGSPAAGAELTSARPRLTGRAEPGSTVTVTTRGGTAGERVVLCTAVTGVDGAWSCTPARDLTAGEQSLVVTATDRAGNATSADAVTVTARPVAEPSPSSSPSASASAAASAPAVPSVMPSPSPVLPSAGVTLPSPSASVSAPVVSASAAPSPSPSVSVGAVEPPFGEPVLTPEEAAAILPIVIPPVVIELPVVLPSPAVSPVLSPSPVPSAPSAAPSVPSAAPSASVAAPVGGSASPAVGAAVVASATPAASAAPSPAAGTAPSPTASASATPAAGKPAVAAAPAPAAPAAPKASGVPSASPVSVDPMAPEPRNLAAPPVGAERPSSETWRTAACGVLLMLAAVGLLTRRVFGRGPGGRRRR</sequence>
<feature type="compositionally biased region" description="Low complexity" evidence="1">
    <location>
        <begin position="714"/>
        <end position="731"/>
    </location>
</feature>
<evidence type="ECO:0000259" key="4">
    <source>
        <dbReference type="Pfam" id="PF20009"/>
    </source>
</evidence>
<dbReference type="InterPro" id="IPR013783">
    <property type="entry name" value="Ig-like_fold"/>
</dbReference>
<evidence type="ECO:0000256" key="1">
    <source>
        <dbReference type="SAM" id="MobiDB-lite"/>
    </source>
</evidence>
<feature type="region of interest" description="Disordered" evidence="1">
    <location>
        <begin position="826"/>
        <end position="856"/>
    </location>
</feature>
<feature type="transmembrane region" description="Helical" evidence="2">
    <location>
        <begin position="955"/>
        <end position="977"/>
    </location>
</feature>
<accession>A0A7W7WIQ7</accession>
<evidence type="ECO:0000313" key="5">
    <source>
        <dbReference type="EMBL" id="MBB4948120.1"/>
    </source>
</evidence>
<feature type="compositionally biased region" description="Polar residues" evidence="1">
    <location>
        <begin position="137"/>
        <end position="146"/>
    </location>
</feature>
<keyword evidence="2" id="KW-0812">Transmembrane</keyword>
<dbReference type="GO" id="GO:0005975">
    <property type="term" value="P:carbohydrate metabolic process"/>
    <property type="evidence" value="ECO:0007669"/>
    <property type="project" value="UniProtKB-ARBA"/>
</dbReference>
<gene>
    <name evidence="5" type="ORF">F4556_003655</name>
</gene>
<feature type="region of interest" description="Disordered" evidence="1">
    <location>
        <begin position="127"/>
        <end position="146"/>
    </location>
</feature>
<feature type="region of interest" description="Disordered" evidence="1">
    <location>
        <begin position="877"/>
        <end position="897"/>
    </location>
</feature>
<protein>
    <recommendedName>
        <fullName evidence="7">Bacterial Ig-like domain-containing protein</fullName>
    </recommendedName>
</protein>
<dbReference type="InterPro" id="IPR045474">
    <property type="entry name" value="GEVED"/>
</dbReference>
<evidence type="ECO:0008006" key="7">
    <source>
        <dbReference type="Google" id="ProtNLM"/>
    </source>
</evidence>
<feature type="compositionally biased region" description="Low complexity" evidence="1">
    <location>
        <begin position="913"/>
        <end position="930"/>
    </location>
</feature>
<dbReference type="Pfam" id="PF19077">
    <property type="entry name" value="Big_13"/>
    <property type="match status" value="2"/>
</dbReference>
<dbReference type="NCBIfam" id="NF033510">
    <property type="entry name" value="Ca_tandemer"/>
    <property type="match status" value="2"/>
</dbReference>
<dbReference type="Pfam" id="PF20009">
    <property type="entry name" value="GEVED"/>
    <property type="match status" value="1"/>
</dbReference>
<organism evidence="5 6">
    <name type="scientific">Kitasatospora gansuensis</name>
    <dbReference type="NCBI Taxonomy" id="258050"/>
    <lineage>
        <taxon>Bacteria</taxon>
        <taxon>Bacillati</taxon>
        <taxon>Actinomycetota</taxon>
        <taxon>Actinomycetes</taxon>
        <taxon>Kitasatosporales</taxon>
        <taxon>Streptomycetaceae</taxon>
        <taxon>Kitasatospora</taxon>
    </lineage>
</organism>
<feature type="region of interest" description="Disordered" evidence="1">
    <location>
        <begin position="163"/>
        <end position="184"/>
    </location>
</feature>
<feature type="compositionally biased region" description="Low complexity" evidence="1">
    <location>
        <begin position="167"/>
        <end position="183"/>
    </location>
</feature>
<dbReference type="Proteomes" id="UP000573327">
    <property type="component" value="Unassembled WGS sequence"/>
</dbReference>
<keyword evidence="2" id="KW-1133">Transmembrane helix</keyword>
<dbReference type="Gene3D" id="2.60.40.10">
    <property type="entry name" value="Immunoglobulins"/>
    <property type="match status" value="3"/>
</dbReference>
<dbReference type="EMBL" id="JACHJR010000001">
    <property type="protein sequence ID" value="MBB4948120.1"/>
    <property type="molecule type" value="Genomic_DNA"/>
</dbReference>
<feature type="region of interest" description="Disordered" evidence="1">
    <location>
        <begin position="699"/>
        <end position="731"/>
    </location>
</feature>
<comment type="caution">
    <text evidence="5">The sequence shown here is derived from an EMBL/GenBank/DDBJ whole genome shotgun (WGS) entry which is preliminary data.</text>
</comment>
<feature type="region of interest" description="Disordered" evidence="1">
    <location>
        <begin position="262"/>
        <end position="313"/>
    </location>
</feature>
<dbReference type="AlphaFoldDB" id="A0A7W7WIQ7"/>
<keyword evidence="6" id="KW-1185">Reference proteome</keyword>
<name>A0A7W7WIQ7_9ACTN</name>
<feature type="domain" description="GEVED" evidence="4">
    <location>
        <begin position="350"/>
        <end position="421"/>
    </location>
</feature>
<keyword evidence="2" id="KW-0472">Membrane</keyword>
<feature type="region of interest" description="Disordered" evidence="1">
    <location>
        <begin position="913"/>
        <end position="952"/>
    </location>
</feature>
<dbReference type="InterPro" id="IPR044016">
    <property type="entry name" value="Big_13"/>
</dbReference>
<proteinExistence type="predicted"/>
<dbReference type="RefSeq" id="WP_184917120.1">
    <property type="nucleotide sequence ID" value="NZ_JACHJR010000001.1"/>
</dbReference>
<evidence type="ECO:0000256" key="2">
    <source>
        <dbReference type="SAM" id="Phobius"/>
    </source>
</evidence>
<feature type="domain" description="Bacterial Ig-like" evidence="3">
    <location>
        <begin position="637"/>
        <end position="713"/>
    </location>
</feature>
<evidence type="ECO:0000259" key="3">
    <source>
        <dbReference type="Pfam" id="PF19077"/>
    </source>
</evidence>
<feature type="domain" description="Bacterial Ig-like" evidence="3">
    <location>
        <begin position="533"/>
        <end position="618"/>
    </location>
</feature>
<reference evidence="5 6" key="1">
    <citation type="submission" date="2020-08" db="EMBL/GenBank/DDBJ databases">
        <title>Sequencing the genomes of 1000 actinobacteria strains.</title>
        <authorList>
            <person name="Klenk H.-P."/>
        </authorList>
    </citation>
    <scope>NUCLEOTIDE SEQUENCE [LARGE SCALE GENOMIC DNA]</scope>
    <source>
        <strain evidence="5 6">DSM 44786</strain>
    </source>
</reference>
<evidence type="ECO:0000313" key="6">
    <source>
        <dbReference type="Proteomes" id="UP000573327"/>
    </source>
</evidence>
<feature type="compositionally biased region" description="Low complexity" evidence="1">
    <location>
        <begin position="836"/>
        <end position="856"/>
    </location>
</feature>